<feature type="region of interest" description="Disordered" evidence="4">
    <location>
        <begin position="295"/>
        <end position="377"/>
    </location>
</feature>
<evidence type="ECO:0000256" key="3">
    <source>
        <dbReference type="ARBA" id="ARBA00022737"/>
    </source>
</evidence>
<protein>
    <recommendedName>
        <fullName evidence="5">PDZ domain-containing protein</fullName>
    </recommendedName>
</protein>
<feature type="compositionally biased region" description="Basic and acidic residues" evidence="4">
    <location>
        <begin position="233"/>
        <end position="254"/>
    </location>
</feature>
<feature type="compositionally biased region" description="Polar residues" evidence="4">
    <location>
        <begin position="327"/>
        <end position="340"/>
    </location>
</feature>
<dbReference type="AlphaFoldDB" id="A0AAE1CTX0"/>
<feature type="domain" description="PDZ" evidence="5">
    <location>
        <begin position="101"/>
        <end position="172"/>
    </location>
</feature>
<dbReference type="PROSITE" id="PS50106">
    <property type="entry name" value="PDZ"/>
    <property type="match status" value="2"/>
</dbReference>
<organism evidence="6 7">
    <name type="scientific">Elysia crispata</name>
    <name type="common">lettuce slug</name>
    <dbReference type="NCBI Taxonomy" id="231223"/>
    <lineage>
        <taxon>Eukaryota</taxon>
        <taxon>Metazoa</taxon>
        <taxon>Spiralia</taxon>
        <taxon>Lophotrochozoa</taxon>
        <taxon>Mollusca</taxon>
        <taxon>Gastropoda</taxon>
        <taxon>Heterobranchia</taxon>
        <taxon>Euthyneura</taxon>
        <taxon>Panpulmonata</taxon>
        <taxon>Sacoglossa</taxon>
        <taxon>Placobranchoidea</taxon>
        <taxon>Plakobranchidae</taxon>
        <taxon>Elysia</taxon>
    </lineage>
</organism>
<dbReference type="GO" id="GO:0098887">
    <property type="term" value="P:neurotransmitter receptor transport, endosome to postsynaptic membrane"/>
    <property type="evidence" value="ECO:0007669"/>
    <property type="project" value="TreeGrafter"/>
</dbReference>
<feature type="region of interest" description="Disordered" evidence="4">
    <location>
        <begin position="233"/>
        <end position="266"/>
    </location>
</feature>
<dbReference type="PANTHER" id="PTHR46227">
    <property type="entry name" value="GLUTAMATE RECEPTOR-INTERACTING PROTEIN GRIP"/>
    <property type="match status" value="1"/>
</dbReference>
<evidence type="ECO:0000256" key="2">
    <source>
        <dbReference type="ARBA" id="ARBA00022490"/>
    </source>
</evidence>
<evidence type="ECO:0000256" key="1">
    <source>
        <dbReference type="ARBA" id="ARBA00004496"/>
    </source>
</evidence>
<comment type="caution">
    <text evidence="6">The sequence shown here is derived from an EMBL/GenBank/DDBJ whole genome shotgun (WGS) entry which is preliminary data.</text>
</comment>
<dbReference type="EMBL" id="JAWDGP010006848">
    <property type="protein sequence ID" value="KAK3734477.1"/>
    <property type="molecule type" value="Genomic_DNA"/>
</dbReference>
<reference evidence="6" key="1">
    <citation type="journal article" date="2023" name="G3 (Bethesda)">
        <title>A reference genome for the long-term kleptoplast-retaining sea slug Elysia crispata morphotype clarki.</title>
        <authorList>
            <person name="Eastman K.E."/>
            <person name="Pendleton A.L."/>
            <person name="Shaikh M.A."/>
            <person name="Suttiyut T."/>
            <person name="Ogas R."/>
            <person name="Tomko P."/>
            <person name="Gavelis G."/>
            <person name="Widhalm J.R."/>
            <person name="Wisecaver J.H."/>
        </authorList>
    </citation>
    <scope>NUCLEOTIDE SEQUENCE</scope>
    <source>
        <strain evidence="6">ECLA1</strain>
    </source>
</reference>
<dbReference type="SMART" id="SM00228">
    <property type="entry name" value="PDZ"/>
    <property type="match status" value="2"/>
</dbReference>
<evidence type="ECO:0000313" key="7">
    <source>
        <dbReference type="Proteomes" id="UP001283361"/>
    </source>
</evidence>
<dbReference type="InterPro" id="IPR036034">
    <property type="entry name" value="PDZ_sf"/>
</dbReference>
<sequence>MCRKLESHAIRAVFMQYQPSYKEQVLSSYLILGTSIFEHEAGKCQSTQGLPATMRLCSCFVWRSKRFQAPHYSITPNNAADSQEHDLLGTPSSNIHCKVHEVMLDKEQSGFGMTLRGGMLVETMRAYPLTVVAIRNGGPAHRCGVLQEGDRILSINGVDTIDHSLDEVNRFLFESRPRCVLVTEFDVTDEGNEGFIIYTVELQRFGGPLGITISGTEDPMDPIVISELTPHGLADRHGVEQSKDSSGKIDHNYIEENTDTSSSSSNHMDEWFKTLEEFDMGSGSEMLRQIGLSLRERSSTSQDQPEVRSSRLDASDNKSLGLKQRSKSASRFNQPPSASASVDLANPKGKPPISKKPDLKSLRAKKPDSGNSTTEAALSNSYSVNIELSTFKSSDSDTDNSSKSQRPALPPRSAKTLPTAKRQSISNGNSGAPPPLPVKPKFSTSSSSDADQQASNGAKKTKDQIQTIFTPSPLQLQRVVLEKKSPLDDFGFSLSDALDGCGVFVSSVRGGSLAEEAGLKAYDRVLQVNKTKTKESDCATAVPLIAETGKRLSLVVCRNPLLPQETERRTQRCAQSVERESVHGKSRYILPLGLSAIVARSSKAASLPKEKSGAAIKS</sequence>
<dbReference type="Gene3D" id="2.30.42.10">
    <property type="match status" value="3"/>
</dbReference>
<feature type="compositionally biased region" description="Basic and acidic residues" evidence="4">
    <location>
        <begin position="305"/>
        <end position="316"/>
    </location>
</feature>
<dbReference type="PANTHER" id="PTHR46227:SF2">
    <property type="entry name" value="FI03335P"/>
    <property type="match status" value="1"/>
</dbReference>
<keyword evidence="3" id="KW-0677">Repeat</keyword>
<keyword evidence="7" id="KW-1185">Reference proteome</keyword>
<accession>A0AAE1CTX0</accession>
<feature type="compositionally biased region" description="Basic and acidic residues" evidence="4">
    <location>
        <begin position="355"/>
        <end position="368"/>
    </location>
</feature>
<keyword evidence="2" id="KW-0963">Cytoplasm</keyword>
<dbReference type="Proteomes" id="UP001283361">
    <property type="component" value="Unassembled WGS sequence"/>
</dbReference>
<evidence type="ECO:0000313" key="6">
    <source>
        <dbReference type="EMBL" id="KAK3734477.1"/>
    </source>
</evidence>
<evidence type="ECO:0000256" key="4">
    <source>
        <dbReference type="SAM" id="MobiDB-lite"/>
    </source>
</evidence>
<evidence type="ECO:0000259" key="5">
    <source>
        <dbReference type="PROSITE" id="PS50106"/>
    </source>
</evidence>
<dbReference type="SUPFAM" id="SSF50156">
    <property type="entry name" value="PDZ domain-like"/>
    <property type="match status" value="3"/>
</dbReference>
<feature type="domain" description="PDZ" evidence="5">
    <location>
        <begin position="478"/>
        <end position="560"/>
    </location>
</feature>
<gene>
    <name evidence="6" type="ORF">RRG08_029152</name>
</gene>
<proteinExistence type="predicted"/>
<dbReference type="Pfam" id="PF00595">
    <property type="entry name" value="PDZ"/>
    <property type="match status" value="2"/>
</dbReference>
<name>A0AAE1CTX0_9GAST</name>
<dbReference type="InterPro" id="IPR001478">
    <property type="entry name" value="PDZ"/>
</dbReference>
<feature type="region of interest" description="Disordered" evidence="4">
    <location>
        <begin position="392"/>
        <end position="466"/>
    </location>
</feature>
<feature type="compositionally biased region" description="Low complexity" evidence="4">
    <location>
        <begin position="392"/>
        <end position="404"/>
    </location>
</feature>
<feature type="compositionally biased region" description="Polar residues" evidence="4">
    <location>
        <begin position="421"/>
        <end position="430"/>
    </location>
</feature>
<dbReference type="GO" id="GO:0005737">
    <property type="term" value="C:cytoplasm"/>
    <property type="evidence" value="ECO:0007669"/>
    <property type="project" value="UniProtKB-SubCell"/>
</dbReference>
<comment type="subcellular location">
    <subcellularLocation>
        <location evidence="1">Cytoplasm</location>
    </subcellularLocation>
</comment>
<dbReference type="InterPro" id="IPR043545">
    <property type="entry name" value="GRIP1/2"/>
</dbReference>
<feature type="compositionally biased region" description="Low complexity" evidence="4">
    <location>
        <begin position="445"/>
        <end position="455"/>
    </location>
</feature>